<dbReference type="WBParaSite" id="PSAMB.scaffold110size77990.g1966.t1">
    <property type="protein sequence ID" value="PSAMB.scaffold110size77990.g1966.t1"/>
    <property type="gene ID" value="PSAMB.scaffold110size77990.g1966"/>
</dbReference>
<evidence type="ECO:0000313" key="3">
    <source>
        <dbReference type="WBParaSite" id="PSAMB.scaffold110size77990.g1966.t1"/>
    </source>
</evidence>
<keyword evidence="1" id="KW-1133">Transmembrane helix</keyword>
<organism evidence="2 3">
    <name type="scientific">Plectus sambesii</name>
    <dbReference type="NCBI Taxonomy" id="2011161"/>
    <lineage>
        <taxon>Eukaryota</taxon>
        <taxon>Metazoa</taxon>
        <taxon>Ecdysozoa</taxon>
        <taxon>Nematoda</taxon>
        <taxon>Chromadorea</taxon>
        <taxon>Plectida</taxon>
        <taxon>Plectina</taxon>
        <taxon>Plectoidea</taxon>
        <taxon>Plectidae</taxon>
        <taxon>Plectus</taxon>
    </lineage>
</organism>
<evidence type="ECO:0000313" key="2">
    <source>
        <dbReference type="Proteomes" id="UP000887566"/>
    </source>
</evidence>
<keyword evidence="1" id="KW-0472">Membrane</keyword>
<reference evidence="3" key="1">
    <citation type="submission" date="2022-11" db="UniProtKB">
        <authorList>
            <consortium name="WormBaseParasite"/>
        </authorList>
    </citation>
    <scope>IDENTIFICATION</scope>
</reference>
<keyword evidence="1" id="KW-0812">Transmembrane</keyword>
<dbReference type="AlphaFoldDB" id="A0A914UN77"/>
<accession>A0A914UN77</accession>
<name>A0A914UN77_9BILA</name>
<proteinExistence type="predicted"/>
<protein>
    <submittedName>
        <fullName evidence="3">Uncharacterized protein</fullName>
    </submittedName>
</protein>
<sequence>MGRTCQIYLLLSSIWGFIFLGILGIGFYYRVVTLVGDVYQKYQCLLQTDQIITISQRSCVIDMRDVTAFDSRDEKRKLRSSKLCCGLY</sequence>
<evidence type="ECO:0000256" key="1">
    <source>
        <dbReference type="SAM" id="Phobius"/>
    </source>
</evidence>
<dbReference type="Proteomes" id="UP000887566">
    <property type="component" value="Unplaced"/>
</dbReference>
<keyword evidence="2" id="KW-1185">Reference proteome</keyword>
<feature type="transmembrane region" description="Helical" evidence="1">
    <location>
        <begin position="7"/>
        <end position="29"/>
    </location>
</feature>